<protein>
    <submittedName>
        <fullName evidence="16">Uncharacterized protein si:dkey-15j16.6 isoform X1</fullName>
    </submittedName>
</protein>
<dbReference type="InterPro" id="IPR013106">
    <property type="entry name" value="Ig_V-set"/>
</dbReference>
<keyword evidence="9" id="KW-0325">Glycoprotein</keyword>
<keyword evidence="6 12" id="KW-0472">Membrane</keyword>
<dbReference type="InterPro" id="IPR003599">
    <property type="entry name" value="Ig_sub"/>
</dbReference>
<evidence type="ECO:0000256" key="4">
    <source>
        <dbReference type="ARBA" id="ARBA00022729"/>
    </source>
</evidence>
<keyword evidence="8" id="KW-0675">Receptor</keyword>
<name>A0AB32TB24_DANRE</name>
<dbReference type="PROSITE" id="PS50835">
    <property type="entry name" value="IG_LIKE"/>
    <property type="match status" value="2"/>
</dbReference>
<dbReference type="ZFIN" id="ZDB-GENE-130531-45">
    <property type="gene designation" value="si:dkey-15j16.6"/>
</dbReference>
<evidence type="ECO:0000256" key="1">
    <source>
        <dbReference type="ARBA" id="ARBA00004251"/>
    </source>
</evidence>
<keyword evidence="7" id="KW-1015">Disulfide bond</keyword>
<organism evidence="15 16">
    <name type="scientific">Danio rerio</name>
    <name type="common">Zebrafish</name>
    <name type="synonym">Brachydanio rerio</name>
    <dbReference type="NCBI Taxonomy" id="7955"/>
    <lineage>
        <taxon>Eukaryota</taxon>
        <taxon>Metazoa</taxon>
        <taxon>Chordata</taxon>
        <taxon>Craniata</taxon>
        <taxon>Vertebrata</taxon>
        <taxon>Euteleostomi</taxon>
        <taxon>Actinopterygii</taxon>
        <taxon>Neopterygii</taxon>
        <taxon>Teleostei</taxon>
        <taxon>Ostariophysi</taxon>
        <taxon>Cypriniformes</taxon>
        <taxon>Danionidae</taxon>
        <taxon>Danioninae</taxon>
        <taxon>Danio</taxon>
    </lineage>
</organism>
<gene>
    <name evidence="16 17" type="primary">si:dkey-15j16.6</name>
</gene>
<evidence type="ECO:0000313" key="15">
    <source>
        <dbReference type="Proteomes" id="UP000000437"/>
    </source>
</evidence>
<dbReference type="InterPro" id="IPR036179">
    <property type="entry name" value="Ig-like_dom_sf"/>
</dbReference>
<dbReference type="InterPro" id="IPR051713">
    <property type="entry name" value="T-cell_Activation_Regulation"/>
</dbReference>
<evidence type="ECO:0000313" key="16">
    <source>
        <dbReference type="RefSeq" id="XP_068071737.1"/>
    </source>
</evidence>
<evidence type="ECO:0000256" key="8">
    <source>
        <dbReference type="ARBA" id="ARBA00023170"/>
    </source>
</evidence>
<dbReference type="Gene3D" id="2.60.40.10">
    <property type="entry name" value="Immunoglobulins"/>
    <property type="match status" value="2"/>
</dbReference>
<keyword evidence="4 13" id="KW-0732">Signal</keyword>
<dbReference type="FunFam" id="2.60.40.10:FF:003095">
    <property type="match status" value="2"/>
</dbReference>
<keyword evidence="3 12" id="KW-0812">Transmembrane</keyword>
<keyword evidence="10" id="KW-0393">Immunoglobulin domain</keyword>
<feature type="region of interest" description="Disordered" evidence="11">
    <location>
        <begin position="279"/>
        <end position="300"/>
    </location>
</feature>
<keyword evidence="2" id="KW-1003">Cell membrane</keyword>
<evidence type="ECO:0000256" key="13">
    <source>
        <dbReference type="SAM" id="SignalP"/>
    </source>
</evidence>
<evidence type="ECO:0000256" key="9">
    <source>
        <dbReference type="ARBA" id="ARBA00023180"/>
    </source>
</evidence>
<evidence type="ECO:0000256" key="3">
    <source>
        <dbReference type="ARBA" id="ARBA00022692"/>
    </source>
</evidence>
<dbReference type="InterPro" id="IPR007110">
    <property type="entry name" value="Ig-like_dom"/>
</dbReference>
<keyword evidence="5 12" id="KW-1133">Transmembrane helix</keyword>
<dbReference type="GeneID" id="100536356"/>
<feature type="transmembrane region" description="Helical" evidence="12">
    <location>
        <begin position="307"/>
        <end position="327"/>
    </location>
</feature>
<reference evidence="16" key="1">
    <citation type="submission" date="2025-08" db="UniProtKB">
        <authorList>
            <consortium name="RefSeq"/>
        </authorList>
    </citation>
    <scope>IDENTIFICATION</scope>
    <source>
        <strain evidence="16">Tuebingen</strain>
        <tissue evidence="16">Fibroblasts and whole tissue</tissue>
    </source>
</reference>
<evidence type="ECO:0000259" key="14">
    <source>
        <dbReference type="PROSITE" id="PS50835"/>
    </source>
</evidence>
<evidence type="ECO:0000256" key="11">
    <source>
        <dbReference type="SAM" id="MobiDB-lite"/>
    </source>
</evidence>
<feature type="chain" id="PRO_5044283938" evidence="13">
    <location>
        <begin position="17"/>
        <end position="371"/>
    </location>
</feature>
<keyword evidence="15" id="KW-1185">Reference proteome</keyword>
<dbReference type="AGR" id="ZFIN:ZDB-GENE-130531-45"/>
<dbReference type="RefSeq" id="XP_068071737.1">
    <property type="nucleotide sequence ID" value="XM_068215636.2"/>
</dbReference>
<dbReference type="Pfam" id="PF07686">
    <property type="entry name" value="V-set"/>
    <property type="match status" value="2"/>
</dbReference>
<feature type="domain" description="Ig-like" evidence="14">
    <location>
        <begin position="164"/>
        <end position="261"/>
    </location>
</feature>
<feature type="domain" description="Ig-like" evidence="14">
    <location>
        <begin position="33"/>
        <end position="104"/>
    </location>
</feature>
<evidence type="ECO:0000256" key="2">
    <source>
        <dbReference type="ARBA" id="ARBA00022475"/>
    </source>
</evidence>
<sequence length="371" mass="41927">MKSGSFFLFMLQLSTGCILTDEKQTKTISGYSGGSVLLPCSCAQPQSTIHTFSWQFYSSDTRWIQVLEDQKYRGRVTLFNHISPTNLSLLISGLRKEDGGYYSCMSTPNLVYFNLAVLETPHMPISMPKQDVIVPARPISPRYIPQPETPMINLPRQDARPVFPQYTQQCDLVNKESKTGVTGYSGESVVLPCWCTNLLSRPEHIQWMYWTENGYKEIYPNEEVESHKNRVKLLNQNTPGNLSLLISALTIKHQGTYYCTVLPQQHVYFTLNVKEKPQVYPTSSSTHRSSHQTQELPPPQQTHHTPLYVFILVAVFTSVVLLAFLALSTRYAKTAVANSAAVYVETAPIPAHRRNDQAERTVYVNSSATHT</sequence>
<evidence type="ECO:0000256" key="7">
    <source>
        <dbReference type="ARBA" id="ARBA00023157"/>
    </source>
</evidence>
<feature type="compositionally biased region" description="Low complexity" evidence="11">
    <location>
        <begin position="282"/>
        <end position="294"/>
    </location>
</feature>
<evidence type="ECO:0000256" key="5">
    <source>
        <dbReference type="ARBA" id="ARBA00022989"/>
    </source>
</evidence>
<evidence type="ECO:0000256" key="6">
    <source>
        <dbReference type="ARBA" id="ARBA00023136"/>
    </source>
</evidence>
<dbReference type="Proteomes" id="UP000000437">
    <property type="component" value="Chromosome 20"/>
</dbReference>
<evidence type="ECO:0000313" key="17">
    <source>
        <dbReference type="ZFIN" id="ZDB-GENE-130531-45"/>
    </source>
</evidence>
<dbReference type="GO" id="GO:0005886">
    <property type="term" value="C:plasma membrane"/>
    <property type="evidence" value="ECO:0007669"/>
    <property type="project" value="UniProtKB-SubCell"/>
</dbReference>
<evidence type="ECO:0000256" key="12">
    <source>
        <dbReference type="SAM" id="Phobius"/>
    </source>
</evidence>
<dbReference type="InterPro" id="IPR013783">
    <property type="entry name" value="Ig-like_fold"/>
</dbReference>
<dbReference type="SUPFAM" id="SSF48726">
    <property type="entry name" value="Immunoglobulin"/>
    <property type="match status" value="2"/>
</dbReference>
<dbReference type="PANTHER" id="PTHR25466">
    <property type="entry name" value="T-LYMPHOCYTE ACTIVATION ANTIGEN"/>
    <property type="match status" value="1"/>
</dbReference>
<dbReference type="AlphaFoldDB" id="A0AB32TB24"/>
<accession>A0AB32TB24</accession>
<proteinExistence type="predicted"/>
<dbReference type="PROSITE" id="PS51257">
    <property type="entry name" value="PROKAR_LIPOPROTEIN"/>
    <property type="match status" value="1"/>
</dbReference>
<dbReference type="PANTHER" id="PTHR25466:SF14">
    <property type="entry name" value="BUTYROPHILIN SUBFAMILY 2 MEMBER A2-LIKE-RELATED"/>
    <property type="match status" value="1"/>
</dbReference>
<comment type="subcellular location">
    <subcellularLocation>
        <location evidence="1">Cell membrane</location>
        <topology evidence="1">Single-pass type I membrane protein</topology>
    </subcellularLocation>
</comment>
<feature type="signal peptide" evidence="13">
    <location>
        <begin position="1"/>
        <end position="16"/>
    </location>
</feature>
<evidence type="ECO:0000256" key="10">
    <source>
        <dbReference type="ARBA" id="ARBA00023319"/>
    </source>
</evidence>
<dbReference type="SMART" id="SM00406">
    <property type="entry name" value="IGv"/>
    <property type="match status" value="2"/>
</dbReference>
<dbReference type="SMART" id="SM00409">
    <property type="entry name" value="IG"/>
    <property type="match status" value="2"/>
</dbReference>